<evidence type="ECO:0000256" key="5">
    <source>
        <dbReference type="ARBA" id="ARBA00022884"/>
    </source>
</evidence>
<feature type="domain" description="RDRP3-5 N-terminal" evidence="11">
    <location>
        <begin position="9"/>
        <end position="84"/>
    </location>
</feature>
<sequence>MQSSPGCPAPLLPELSAELARLEAQLGQTADGWARARLAELGDAAASRVLRAVAETGARVRSLSAFINHLAKQEAMQRNAVGIPTAESAACCNGPFTRALQEDSISGPFYQEGVQMEVQSQGPNGEMAFARSNHARMEPGSPLRQMPFRSQYHERPVMTNACVVPDRVEMKVESPPGLGSPGLQNQLPNSAVASPIASPGGMGVGCLGNHMADSPARVLTPSPVRNITRRIQQMDGPSGRLGVAMPPSVAAGHALRATPSPLMLALGELEFVRIFLIYVYHGDQKIEQVLEDVSYIRHLNSLPMDYFESEIWNKFGIKYIPASDRRKNLDWDPNKTRLYYCIIEKRGDNIATIFKGPYVENTRTHLQKIVGDDNVLIVKFADIPDLENNTDNLGIYCQYYSQVADDGIVLGLRRYRFFIHKDGGKTEKLKEEKKKEKNKKLSPSVRCYFVRMESGWERDYPYKLADYTVNQARRLFMHINNAPTVAKYLSRFALILSKTIKLDVDFSKVNVKIIDDEPCREESGEIAVQDGKDLIHTDGTGLISVDLARNCPSSIFKGNFLKDAVDSKGHQHLTTKHPLLIQFRMFHNGYAVKGTLLADKRLPANTIHIRPSMIKIHGDENSFGEKSFNSLEVITTSYRPKRAFTSRFLISLLHYGRVREEFFLDLLRNALEDVNNARHRPRNSLEVAFNHADLDDSMSARMILSGIQPEDEAYLQSQLALMAKVERKGLKEGRIPIDDTYYLMGTTDPTGTLKRDQVCIILDNGQLSGKVLVYKHPGLHFGDIHILTATYIDGLEKIVGNSKYAIFFPTCGPRSLADEMANSDFDGDLYWVSRNPQLLEGFTKQRKPWVRRIQPTKTELKKPQDYTGPKLESLLFHEFLRARFTPSYVLGAASNCWLALMDRLLTGGVPKSERQAIKKKMLDLVDIYYLALDAPKEGNKITVPGELKVKKYPHFMERDEKKSYTSTSVLGKIYDEVMLKESEIDPEIKIVPLSCFTEVKVSEDYKGRWRSLYYQYLRESTDLCKLEDKAEKNNNYRQLYQEYKRKLYEAEEFEQSPREQLDLLNEACAVYQVVYEYAMSRNDIAKCGFAWKVAGRALCRLYTLKRGGDTALCSFSVLEDAFKRNRA</sequence>
<dbReference type="EC" id="2.7.7.48" evidence="9"/>
<dbReference type="InterPro" id="IPR007855">
    <property type="entry name" value="RDRP"/>
</dbReference>
<evidence type="ECO:0000256" key="8">
    <source>
        <dbReference type="ARBA" id="ARBA00093763"/>
    </source>
</evidence>
<dbReference type="Pfam" id="PF26253">
    <property type="entry name" value="RdRP_head"/>
    <property type="match status" value="1"/>
</dbReference>
<dbReference type="PANTHER" id="PTHR23079:SF55">
    <property type="entry name" value="RNA-DIRECTED RNA POLYMERASE"/>
    <property type="match status" value="1"/>
</dbReference>
<evidence type="ECO:0000313" key="15">
    <source>
        <dbReference type="Proteomes" id="UP000807115"/>
    </source>
</evidence>
<comment type="caution">
    <text evidence="14">The sequence shown here is derived from an EMBL/GenBank/DDBJ whole genome shotgun (WGS) entry which is preliminary data.</text>
</comment>
<comment type="function">
    <text evidence="8 9">Probably involved in the RNA silencing pathway and required for the generation of small interfering RNAs (siRNAs).</text>
</comment>
<feature type="domain" description="RDRP helical" evidence="12">
    <location>
        <begin position="261"/>
        <end position="331"/>
    </location>
</feature>
<accession>A0A921UL10</accession>
<feature type="domain" description="RDRP core" evidence="10">
    <location>
        <begin position="352"/>
        <end position="977"/>
    </location>
</feature>
<dbReference type="InterPro" id="IPR058751">
    <property type="entry name" value="RDRP_helical"/>
</dbReference>
<evidence type="ECO:0000313" key="14">
    <source>
        <dbReference type="EMBL" id="KAG0536068.1"/>
    </source>
</evidence>
<dbReference type="Gramene" id="EES00122">
    <property type="protein sequence ID" value="EES00122"/>
    <property type="gene ID" value="SORBI_3003G029800"/>
</dbReference>
<dbReference type="KEGG" id="sbi:8084336"/>
<dbReference type="Proteomes" id="UP000807115">
    <property type="component" value="Chromosome 3"/>
</dbReference>
<dbReference type="InterPro" id="IPR057596">
    <property type="entry name" value="RDRP_core"/>
</dbReference>
<dbReference type="InterPro" id="IPR058752">
    <property type="entry name" value="RDRP_C_head"/>
</dbReference>
<reference evidence="14" key="2">
    <citation type="submission" date="2020-10" db="EMBL/GenBank/DDBJ databases">
        <authorList>
            <person name="Cooper E.A."/>
            <person name="Brenton Z.W."/>
            <person name="Flinn B.S."/>
            <person name="Jenkins J."/>
            <person name="Shu S."/>
            <person name="Flowers D."/>
            <person name="Luo F."/>
            <person name="Wang Y."/>
            <person name="Xia P."/>
            <person name="Barry K."/>
            <person name="Daum C."/>
            <person name="Lipzen A."/>
            <person name="Yoshinaga Y."/>
            <person name="Schmutz J."/>
            <person name="Saski C."/>
            <person name="Vermerris W."/>
            <person name="Kresovich S."/>
        </authorList>
    </citation>
    <scope>NUCLEOTIDE SEQUENCE</scope>
</reference>
<evidence type="ECO:0000256" key="2">
    <source>
        <dbReference type="ARBA" id="ARBA00022484"/>
    </source>
</evidence>
<dbReference type="GO" id="GO:0031047">
    <property type="term" value="P:regulatory ncRNA-mediated gene silencing"/>
    <property type="evidence" value="ECO:0007669"/>
    <property type="project" value="UniProtKB-KW"/>
</dbReference>
<dbReference type="OrthoDB" id="6513042at2759"/>
<name>A0A921UL10_SORBI</name>
<evidence type="ECO:0000259" key="11">
    <source>
        <dbReference type="Pfam" id="PF26249"/>
    </source>
</evidence>
<evidence type="ECO:0000259" key="12">
    <source>
        <dbReference type="Pfam" id="PF26252"/>
    </source>
</evidence>
<keyword evidence="3 9" id="KW-0808">Transferase</keyword>
<evidence type="ECO:0000256" key="6">
    <source>
        <dbReference type="ARBA" id="ARBA00023158"/>
    </source>
</evidence>
<evidence type="ECO:0000256" key="1">
    <source>
        <dbReference type="ARBA" id="ARBA00005762"/>
    </source>
</evidence>
<reference evidence="14" key="1">
    <citation type="journal article" date="2019" name="BMC Genomics">
        <title>A new reference genome for Sorghum bicolor reveals high levels of sequence similarity between sweet and grain genotypes: implications for the genetics of sugar metabolism.</title>
        <authorList>
            <person name="Cooper E.A."/>
            <person name="Brenton Z.W."/>
            <person name="Flinn B.S."/>
            <person name="Jenkins J."/>
            <person name="Shu S."/>
            <person name="Flowers D."/>
            <person name="Luo F."/>
            <person name="Wang Y."/>
            <person name="Xia P."/>
            <person name="Barry K."/>
            <person name="Daum C."/>
            <person name="Lipzen A."/>
            <person name="Yoshinaga Y."/>
            <person name="Schmutz J."/>
            <person name="Saski C."/>
            <person name="Vermerris W."/>
            <person name="Kresovich S."/>
        </authorList>
    </citation>
    <scope>NUCLEOTIDE SEQUENCE</scope>
</reference>
<dbReference type="AlphaFoldDB" id="A0A921UL10"/>
<keyword evidence="2 9" id="KW-0696">RNA-directed RNA polymerase</keyword>
<dbReference type="PANTHER" id="PTHR23079">
    <property type="entry name" value="RNA-DEPENDENT RNA POLYMERASE"/>
    <property type="match status" value="1"/>
</dbReference>
<dbReference type="InterPro" id="IPR058697">
    <property type="entry name" value="RDRP3-5_N"/>
</dbReference>
<dbReference type="Pfam" id="PF05183">
    <property type="entry name" value="RdRP"/>
    <property type="match status" value="1"/>
</dbReference>
<keyword evidence="6 9" id="KW-0943">RNA-mediated gene silencing</keyword>
<protein>
    <recommendedName>
        <fullName evidence="9">RNA-dependent RNA polymerase</fullName>
        <ecNumber evidence="9">2.7.7.48</ecNumber>
    </recommendedName>
</protein>
<dbReference type="Pfam" id="PF26249">
    <property type="entry name" value="4HB_RdRP3_N"/>
    <property type="match status" value="1"/>
</dbReference>
<comment type="catalytic activity">
    <reaction evidence="7 9">
        <text>RNA(n) + a ribonucleoside 5'-triphosphate = RNA(n+1) + diphosphate</text>
        <dbReference type="Rhea" id="RHEA:21248"/>
        <dbReference type="Rhea" id="RHEA-COMP:14527"/>
        <dbReference type="Rhea" id="RHEA-COMP:17342"/>
        <dbReference type="ChEBI" id="CHEBI:33019"/>
        <dbReference type="ChEBI" id="CHEBI:61557"/>
        <dbReference type="ChEBI" id="CHEBI:140395"/>
        <dbReference type="EC" id="2.7.7.48"/>
    </reaction>
</comment>
<evidence type="ECO:0000256" key="3">
    <source>
        <dbReference type="ARBA" id="ARBA00022679"/>
    </source>
</evidence>
<dbReference type="GO" id="GO:0003968">
    <property type="term" value="F:RNA-directed RNA polymerase activity"/>
    <property type="evidence" value="ECO:0007669"/>
    <property type="project" value="UniProtKB-KW"/>
</dbReference>
<keyword evidence="4 9" id="KW-0548">Nucleotidyltransferase</keyword>
<evidence type="ECO:0000256" key="9">
    <source>
        <dbReference type="RuleBase" id="RU363098"/>
    </source>
</evidence>
<gene>
    <name evidence="14" type="ORF">BDA96_03G032700</name>
</gene>
<comment type="similarity">
    <text evidence="1 9">Belongs to the RdRP family.</text>
</comment>
<keyword evidence="5 9" id="KW-0694">RNA-binding</keyword>
<proteinExistence type="inferred from homology"/>
<dbReference type="Pfam" id="PF26252">
    <property type="entry name" value="RdRP_helical"/>
    <property type="match status" value="1"/>
</dbReference>
<feature type="domain" description="RDRP C-terminal head" evidence="13">
    <location>
        <begin position="1025"/>
        <end position="1117"/>
    </location>
</feature>
<evidence type="ECO:0000259" key="13">
    <source>
        <dbReference type="Pfam" id="PF26253"/>
    </source>
</evidence>
<evidence type="ECO:0000256" key="4">
    <source>
        <dbReference type="ARBA" id="ARBA00022695"/>
    </source>
</evidence>
<dbReference type="GO" id="GO:0003723">
    <property type="term" value="F:RNA binding"/>
    <property type="evidence" value="ECO:0007669"/>
    <property type="project" value="UniProtKB-KW"/>
</dbReference>
<evidence type="ECO:0000259" key="10">
    <source>
        <dbReference type="Pfam" id="PF05183"/>
    </source>
</evidence>
<dbReference type="EMBL" id="CM027682">
    <property type="protein sequence ID" value="KAG0536068.1"/>
    <property type="molecule type" value="Genomic_DNA"/>
</dbReference>
<organism evidence="14 15">
    <name type="scientific">Sorghum bicolor</name>
    <name type="common">Sorghum</name>
    <name type="synonym">Sorghum vulgare</name>
    <dbReference type="NCBI Taxonomy" id="4558"/>
    <lineage>
        <taxon>Eukaryota</taxon>
        <taxon>Viridiplantae</taxon>
        <taxon>Streptophyta</taxon>
        <taxon>Embryophyta</taxon>
        <taxon>Tracheophyta</taxon>
        <taxon>Spermatophyta</taxon>
        <taxon>Magnoliopsida</taxon>
        <taxon>Liliopsida</taxon>
        <taxon>Poales</taxon>
        <taxon>Poaceae</taxon>
        <taxon>PACMAD clade</taxon>
        <taxon>Panicoideae</taxon>
        <taxon>Andropogonodae</taxon>
        <taxon>Andropogoneae</taxon>
        <taxon>Sorghinae</taxon>
        <taxon>Sorghum</taxon>
    </lineage>
</organism>
<evidence type="ECO:0000256" key="7">
    <source>
        <dbReference type="ARBA" id="ARBA00048744"/>
    </source>
</evidence>
<dbReference type="OMA" id="HAMIEVQ"/>